<dbReference type="eggNOG" id="COG1652">
    <property type="taxonomic scope" value="Bacteria"/>
</dbReference>
<sequence length="215" mass="25257">MYDIYIDRYLLPLSPRQIQISSKNMNETVKLINDAEVNILKKEGLKEITFEFILPAYKYPFTNFRYGYESPQHFLSKIERLKREQRPFQFIIVRQYPTGKNYFNTNIKVSLEDYDVSDDTDEFMDIKVSVKLKEYKNPRSTTLELLEDKLGAYITMPRGITKIIDRVYTTKAGEVLWQICREQTGGLERLGEIMNENGLNSLNQYLPGVLRIGNK</sequence>
<proteinExistence type="predicted"/>
<dbReference type="HOGENOM" id="CLU_077348_1_0_0"/>
<dbReference type="STRING" id="526218.Sterm_1442"/>
<organism evidence="1 2">
    <name type="scientific">Sebaldella termitidis (strain ATCC 33386 / NCTC 11300)</name>
    <dbReference type="NCBI Taxonomy" id="526218"/>
    <lineage>
        <taxon>Bacteria</taxon>
        <taxon>Fusobacteriati</taxon>
        <taxon>Fusobacteriota</taxon>
        <taxon>Fusobacteriia</taxon>
        <taxon>Fusobacteriales</taxon>
        <taxon>Leptotrichiaceae</taxon>
        <taxon>Sebaldella</taxon>
    </lineage>
</organism>
<evidence type="ECO:0000313" key="2">
    <source>
        <dbReference type="Proteomes" id="UP000000845"/>
    </source>
</evidence>
<protein>
    <submittedName>
        <fullName evidence="1">Uncharacterized protein</fullName>
    </submittedName>
</protein>
<name>D1AHS0_SEBTE</name>
<gene>
    <name evidence="1" type="ordered locus">Sterm_1442</name>
</gene>
<dbReference type="KEGG" id="str:Sterm_1442"/>
<dbReference type="Proteomes" id="UP000000845">
    <property type="component" value="Chromosome"/>
</dbReference>
<reference evidence="2" key="1">
    <citation type="submission" date="2009-09" db="EMBL/GenBank/DDBJ databases">
        <title>The complete chromosome of Sebaldella termitidis ATCC 33386.</title>
        <authorList>
            <consortium name="US DOE Joint Genome Institute (JGI-PGF)"/>
            <person name="Lucas S."/>
            <person name="Copeland A."/>
            <person name="Lapidus A."/>
            <person name="Glavina del Rio T."/>
            <person name="Dalin E."/>
            <person name="Tice H."/>
            <person name="Bruce D."/>
            <person name="Goodwin L."/>
            <person name="Pitluck S."/>
            <person name="Kyrpides N."/>
            <person name="Mavromatis K."/>
            <person name="Ivanova N."/>
            <person name="Mikhailova N."/>
            <person name="Sims D."/>
            <person name="Meincke L."/>
            <person name="Brettin T."/>
            <person name="Detter J.C."/>
            <person name="Han C."/>
            <person name="Larimer F."/>
            <person name="Land M."/>
            <person name="Hauser L."/>
            <person name="Markowitz V."/>
            <person name="Cheng J.F."/>
            <person name="Hugenholtz P."/>
            <person name="Woyke T."/>
            <person name="Wu D."/>
            <person name="Eisen J.A."/>
        </authorList>
    </citation>
    <scope>NUCLEOTIDE SEQUENCE [LARGE SCALE GENOMIC DNA]</scope>
    <source>
        <strain evidence="2">ATCC 33386 / NCTC 11300</strain>
    </source>
</reference>
<dbReference type="AlphaFoldDB" id="D1AHS0"/>
<keyword evidence="2" id="KW-1185">Reference proteome</keyword>
<accession>D1AHS0</accession>
<dbReference type="EMBL" id="CP001739">
    <property type="protein sequence ID" value="ACZ08304.1"/>
    <property type="molecule type" value="Genomic_DNA"/>
</dbReference>
<reference evidence="1 2" key="2">
    <citation type="journal article" date="2010" name="Stand. Genomic Sci.">
        <title>Complete genome sequence of Sebaldella termitidis type strain (NCTC 11300).</title>
        <authorList>
            <person name="Harmon-Smith M."/>
            <person name="Celia L."/>
            <person name="Chertkov O."/>
            <person name="Lapidus A."/>
            <person name="Copeland A."/>
            <person name="Glavina Del Rio T."/>
            <person name="Nolan M."/>
            <person name="Lucas S."/>
            <person name="Tice H."/>
            <person name="Cheng J.F."/>
            <person name="Han C."/>
            <person name="Detter J.C."/>
            <person name="Bruce D."/>
            <person name="Goodwin L."/>
            <person name="Pitluck S."/>
            <person name="Pati A."/>
            <person name="Liolios K."/>
            <person name="Ivanova N."/>
            <person name="Mavromatis K."/>
            <person name="Mikhailova N."/>
            <person name="Chen A."/>
            <person name="Palaniappan K."/>
            <person name="Land M."/>
            <person name="Hauser L."/>
            <person name="Chang Y.J."/>
            <person name="Jeffries C.D."/>
            <person name="Brettin T."/>
            <person name="Goker M."/>
            <person name="Beck B."/>
            <person name="Bristow J."/>
            <person name="Eisen J.A."/>
            <person name="Markowitz V."/>
            <person name="Hugenholtz P."/>
            <person name="Kyrpides N.C."/>
            <person name="Klenk H.P."/>
            <person name="Chen F."/>
        </authorList>
    </citation>
    <scope>NUCLEOTIDE SEQUENCE [LARGE SCALE GENOMIC DNA]</scope>
    <source>
        <strain evidence="2">ATCC 33386 / NCTC 11300</strain>
    </source>
</reference>
<evidence type="ECO:0000313" key="1">
    <source>
        <dbReference type="EMBL" id="ACZ08304.1"/>
    </source>
</evidence>